<sequence>MGGTGSELQDLTNSLYETTRAYGMEVSTKKSKIMVNSMTNTGAGITMGGEKLV</sequence>
<dbReference type="AlphaFoldDB" id="A0A9D4GKX9"/>
<keyword evidence="2" id="KW-1185">Reference proteome</keyword>
<dbReference type="Proteomes" id="UP000828390">
    <property type="component" value="Unassembled WGS sequence"/>
</dbReference>
<name>A0A9D4GKX9_DREPO</name>
<protein>
    <submittedName>
        <fullName evidence="1">Uncharacterized protein</fullName>
    </submittedName>
</protein>
<organism evidence="1 2">
    <name type="scientific">Dreissena polymorpha</name>
    <name type="common">Zebra mussel</name>
    <name type="synonym">Mytilus polymorpha</name>
    <dbReference type="NCBI Taxonomy" id="45954"/>
    <lineage>
        <taxon>Eukaryota</taxon>
        <taxon>Metazoa</taxon>
        <taxon>Spiralia</taxon>
        <taxon>Lophotrochozoa</taxon>
        <taxon>Mollusca</taxon>
        <taxon>Bivalvia</taxon>
        <taxon>Autobranchia</taxon>
        <taxon>Heteroconchia</taxon>
        <taxon>Euheterodonta</taxon>
        <taxon>Imparidentia</taxon>
        <taxon>Neoheterodontei</taxon>
        <taxon>Myida</taxon>
        <taxon>Dreissenoidea</taxon>
        <taxon>Dreissenidae</taxon>
        <taxon>Dreissena</taxon>
    </lineage>
</organism>
<accession>A0A9D4GKX9</accession>
<comment type="caution">
    <text evidence="1">The sequence shown here is derived from an EMBL/GenBank/DDBJ whole genome shotgun (WGS) entry which is preliminary data.</text>
</comment>
<gene>
    <name evidence="1" type="ORF">DPMN_121020</name>
</gene>
<evidence type="ECO:0000313" key="1">
    <source>
        <dbReference type="EMBL" id="KAH3819286.1"/>
    </source>
</evidence>
<reference evidence="1" key="1">
    <citation type="journal article" date="2019" name="bioRxiv">
        <title>The Genome of the Zebra Mussel, Dreissena polymorpha: A Resource for Invasive Species Research.</title>
        <authorList>
            <person name="McCartney M.A."/>
            <person name="Auch B."/>
            <person name="Kono T."/>
            <person name="Mallez S."/>
            <person name="Zhang Y."/>
            <person name="Obille A."/>
            <person name="Becker A."/>
            <person name="Abrahante J.E."/>
            <person name="Garbe J."/>
            <person name="Badalamenti J.P."/>
            <person name="Herman A."/>
            <person name="Mangelson H."/>
            <person name="Liachko I."/>
            <person name="Sullivan S."/>
            <person name="Sone E.D."/>
            <person name="Koren S."/>
            <person name="Silverstein K.A.T."/>
            <person name="Beckman K.B."/>
            <person name="Gohl D.M."/>
        </authorList>
    </citation>
    <scope>NUCLEOTIDE SEQUENCE</scope>
    <source>
        <strain evidence="1">Duluth1</strain>
        <tissue evidence="1">Whole animal</tissue>
    </source>
</reference>
<proteinExistence type="predicted"/>
<dbReference type="EMBL" id="JAIWYP010000005">
    <property type="protein sequence ID" value="KAH3819286.1"/>
    <property type="molecule type" value="Genomic_DNA"/>
</dbReference>
<evidence type="ECO:0000313" key="2">
    <source>
        <dbReference type="Proteomes" id="UP000828390"/>
    </source>
</evidence>
<reference evidence="1" key="2">
    <citation type="submission" date="2020-11" db="EMBL/GenBank/DDBJ databases">
        <authorList>
            <person name="McCartney M.A."/>
            <person name="Auch B."/>
            <person name="Kono T."/>
            <person name="Mallez S."/>
            <person name="Becker A."/>
            <person name="Gohl D.M."/>
            <person name="Silverstein K.A.T."/>
            <person name="Koren S."/>
            <person name="Bechman K.B."/>
            <person name="Herman A."/>
            <person name="Abrahante J.E."/>
            <person name="Garbe J."/>
        </authorList>
    </citation>
    <scope>NUCLEOTIDE SEQUENCE</scope>
    <source>
        <strain evidence="1">Duluth1</strain>
        <tissue evidence="1">Whole animal</tissue>
    </source>
</reference>